<organism evidence="1">
    <name type="scientific">uncultured Rubrobacteraceae bacterium</name>
    <dbReference type="NCBI Taxonomy" id="349277"/>
    <lineage>
        <taxon>Bacteria</taxon>
        <taxon>Bacillati</taxon>
        <taxon>Actinomycetota</taxon>
        <taxon>Rubrobacteria</taxon>
        <taxon>Rubrobacterales</taxon>
        <taxon>Rubrobacteraceae</taxon>
        <taxon>environmental samples</taxon>
    </lineage>
</organism>
<dbReference type="EMBL" id="CADCVA010000082">
    <property type="protein sequence ID" value="CAA9407961.1"/>
    <property type="molecule type" value="Genomic_DNA"/>
</dbReference>
<feature type="non-terminal residue" evidence="1">
    <location>
        <position position="1"/>
    </location>
</feature>
<evidence type="ECO:0000313" key="1">
    <source>
        <dbReference type="EMBL" id="CAA9407961.1"/>
    </source>
</evidence>
<sequence length="35" mass="3845">ARTAGRGYRAHHHRGRLRAVGVHDRRGNGGAWSPV</sequence>
<protein>
    <submittedName>
        <fullName evidence="1">Uncharacterized protein</fullName>
    </submittedName>
</protein>
<gene>
    <name evidence="1" type="ORF">AVDCRST_MAG82-599</name>
</gene>
<name>A0A6J4P6V4_9ACTN</name>
<reference evidence="1" key="1">
    <citation type="submission" date="2020-02" db="EMBL/GenBank/DDBJ databases">
        <authorList>
            <person name="Meier V. D."/>
        </authorList>
    </citation>
    <scope>NUCLEOTIDE SEQUENCE</scope>
    <source>
        <strain evidence="1">AVDCRST_MAG82</strain>
    </source>
</reference>
<proteinExistence type="predicted"/>
<accession>A0A6J4P6V4</accession>
<feature type="non-terminal residue" evidence="1">
    <location>
        <position position="35"/>
    </location>
</feature>
<dbReference type="AlphaFoldDB" id="A0A6J4P6V4"/>